<comment type="catalytic activity">
    <reaction evidence="1">
        <text>4-amino-5-hydroxymethyl-2-methylpyrimidine + ATP = 4-amino-2-methyl-5-(phosphooxymethyl)pyrimidine + ADP + H(+)</text>
        <dbReference type="Rhea" id="RHEA:23096"/>
        <dbReference type="ChEBI" id="CHEBI:15378"/>
        <dbReference type="ChEBI" id="CHEBI:16892"/>
        <dbReference type="ChEBI" id="CHEBI:30616"/>
        <dbReference type="ChEBI" id="CHEBI:58354"/>
        <dbReference type="ChEBI" id="CHEBI:456216"/>
        <dbReference type="EC" id="2.7.1.49"/>
    </reaction>
</comment>
<dbReference type="InterPro" id="IPR029056">
    <property type="entry name" value="Ribokinase-like"/>
</dbReference>
<dbReference type="Gene3D" id="3.40.1190.20">
    <property type="match status" value="1"/>
</dbReference>
<accession>A0ABU1ZWJ7</accession>
<evidence type="ECO:0000259" key="6">
    <source>
        <dbReference type="Pfam" id="PF03070"/>
    </source>
</evidence>
<dbReference type="CDD" id="cd19365">
    <property type="entry name" value="TenA_C-like"/>
    <property type="match status" value="1"/>
</dbReference>
<dbReference type="PANTHER" id="PTHR20858:SF17">
    <property type="entry name" value="HYDROXYMETHYLPYRIMIDINE_PHOSPHOMETHYLPYRIMIDINE KINASE THI20-RELATED"/>
    <property type="match status" value="1"/>
</dbReference>
<comment type="caution">
    <text evidence="8">The sequence shown here is derived from an EMBL/GenBank/DDBJ whole genome shotgun (WGS) entry which is preliminary data.</text>
</comment>
<dbReference type="Proteomes" id="UP001180840">
    <property type="component" value="Unassembled WGS sequence"/>
</dbReference>
<comment type="function">
    <text evidence="3">Catalyzes the phosphorylation of hydroxymethylpyrimidine phosphate (HMP-P) to HMP-PP, and of HMP to HMP-P.</text>
</comment>
<comment type="catalytic activity">
    <reaction evidence="2">
        <text>4-amino-2-methyl-5-(phosphooxymethyl)pyrimidine + ATP = 4-amino-2-methyl-5-(diphosphooxymethyl)pyrimidine + ADP</text>
        <dbReference type="Rhea" id="RHEA:19893"/>
        <dbReference type="ChEBI" id="CHEBI:30616"/>
        <dbReference type="ChEBI" id="CHEBI:57841"/>
        <dbReference type="ChEBI" id="CHEBI:58354"/>
        <dbReference type="ChEBI" id="CHEBI:456216"/>
        <dbReference type="EC" id="2.7.4.7"/>
    </reaction>
</comment>
<evidence type="ECO:0000256" key="1">
    <source>
        <dbReference type="ARBA" id="ARBA00000151"/>
    </source>
</evidence>
<reference evidence="8" key="1">
    <citation type="submission" date="2023-07" db="EMBL/GenBank/DDBJ databases">
        <title>Sequencing the genomes of 1000 actinobacteria strains.</title>
        <authorList>
            <person name="Klenk H.-P."/>
        </authorList>
    </citation>
    <scope>NUCLEOTIDE SEQUENCE</scope>
    <source>
        <strain evidence="8">DSM 107476</strain>
    </source>
</reference>
<keyword evidence="5" id="KW-0784">Thiamine biosynthesis</keyword>
<dbReference type="PANTHER" id="PTHR20858">
    <property type="entry name" value="PHOSPHOMETHYLPYRIMIDINE KINASE"/>
    <property type="match status" value="1"/>
</dbReference>
<comment type="pathway">
    <text evidence="4">Cofactor biosynthesis; thiamine diphosphate biosynthesis; 4-amino-2-methyl-5-diphosphomethylpyrimidine from 5-amino-1-(5-phospho-D-ribosyl)imidazole: step 3/3.</text>
</comment>
<dbReference type="NCBIfam" id="NF011301">
    <property type="entry name" value="PRK14713.1"/>
    <property type="match status" value="1"/>
</dbReference>
<keyword evidence="8" id="KW-0418">Kinase</keyword>
<dbReference type="CDD" id="cd01169">
    <property type="entry name" value="HMPP_kinase"/>
    <property type="match status" value="1"/>
</dbReference>
<proteinExistence type="predicted"/>
<name>A0ABU1ZWJ7_9CORY</name>
<keyword evidence="9" id="KW-1185">Reference proteome</keyword>
<dbReference type="InterPro" id="IPR016084">
    <property type="entry name" value="Haem_Oase-like_multi-hlx"/>
</dbReference>
<dbReference type="RefSeq" id="WP_290198268.1">
    <property type="nucleotide sequence ID" value="NZ_CP047654.1"/>
</dbReference>
<protein>
    <submittedName>
        <fullName evidence="8">Hydroxymethylpyrimidine kinase/phosphomethylpyrimidine kinase</fullName>
    </submittedName>
</protein>
<evidence type="ECO:0000313" key="9">
    <source>
        <dbReference type="Proteomes" id="UP001180840"/>
    </source>
</evidence>
<evidence type="ECO:0000313" key="8">
    <source>
        <dbReference type="EMBL" id="MDR7329314.1"/>
    </source>
</evidence>
<dbReference type="InterPro" id="IPR013749">
    <property type="entry name" value="PM/HMP-P_kinase-1"/>
</dbReference>
<dbReference type="EMBL" id="JAVDXZ010000001">
    <property type="protein sequence ID" value="MDR7329314.1"/>
    <property type="molecule type" value="Genomic_DNA"/>
</dbReference>
<gene>
    <name evidence="8" type="ORF">J2S39_000990</name>
</gene>
<dbReference type="InterPro" id="IPR004305">
    <property type="entry name" value="Thiaminase-2/PQQC"/>
</dbReference>
<keyword evidence="8" id="KW-0808">Transferase</keyword>
<evidence type="ECO:0000256" key="2">
    <source>
        <dbReference type="ARBA" id="ARBA00000565"/>
    </source>
</evidence>
<dbReference type="SUPFAM" id="SSF48613">
    <property type="entry name" value="Heme oxygenase-like"/>
    <property type="match status" value="1"/>
</dbReference>
<evidence type="ECO:0000256" key="3">
    <source>
        <dbReference type="ARBA" id="ARBA00003848"/>
    </source>
</evidence>
<evidence type="ECO:0000256" key="4">
    <source>
        <dbReference type="ARBA" id="ARBA00004769"/>
    </source>
</evidence>
<dbReference type="SUPFAM" id="SSF53613">
    <property type="entry name" value="Ribokinase-like"/>
    <property type="match status" value="1"/>
</dbReference>
<evidence type="ECO:0000259" key="7">
    <source>
        <dbReference type="Pfam" id="PF08543"/>
    </source>
</evidence>
<dbReference type="NCBIfam" id="TIGR00097">
    <property type="entry name" value="HMP-P_kinase"/>
    <property type="match status" value="1"/>
</dbReference>
<dbReference type="GO" id="GO:0016301">
    <property type="term" value="F:kinase activity"/>
    <property type="evidence" value="ECO:0007669"/>
    <property type="project" value="UniProtKB-KW"/>
</dbReference>
<sequence>MSDTPAFSPSATTTAVETRGRAIPRVLSIAGTDPTGGAGVQADMKAIEAAGGYGMTVVTALVAQNTLGVRGIHTPPEQFLRQQLDSVSEDVTVDAVKIGMLGGVGAIETVRGWLADTRPPVVVLDPVMVSTSGHRLLEADAEAEIRDFCRDVDLITPNLKELGVLTGRPEAATFEEAVGQALPFAREVDATVIVKGGHLRGPLADNAVVTPGGEVHRVHVPRVDTPHTHGTGCSLSSALATRLGRGEDTATALEWSSRWLHEAIVAAGSLHVGLGNGPVHHARRARRLADAASTVPWPEMTADYVSALAPPIPRLRPAGPHTEALWNDTGDLWAEIMGLPFITGLADGSLREEDFAFYLAQDAEYLHHYSRALSQLATTAPDLPGQIAWNRASLGCSVSEKALHDTWLSERGITETPLSRVTAAYTDFLVATAHVEPYAVGVAAVLPCAWLYAEIGLAIAEHNGPGHPYRAWLAMYGGEEFLAEARSFIRLAEEALAGASDEERARARRAYLTACAHEREFFDQADLAW</sequence>
<organism evidence="8 9">
    <name type="scientific">Corynebacterium guangdongense</name>
    <dbReference type="NCBI Taxonomy" id="1783348"/>
    <lineage>
        <taxon>Bacteria</taxon>
        <taxon>Bacillati</taxon>
        <taxon>Actinomycetota</taxon>
        <taxon>Actinomycetes</taxon>
        <taxon>Mycobacteriales</taxon>
        <taxon>Corynebacteriaceae</taxon>
        <taxon>Corynebacterium</taxon>
    </lineage>
</organism>
<dbReference type="Gene3D" id="1.20.910.10">
    <property type="entry name" value="Heme oxygenase-like"/>
    <property type="match status" value="1"/>
</dbReference>
<feature type="domain" description="Thiaminase-2/PQQC" evidence="6">
    <location>
        <begin position="332"/>
        <end position="524"/>
    </location>
</feature>
<evidence type="ECO:0000256" key="5">
    <source>
        <dbReference type="ARBA" id="ARBA00022977"/>
    </source>
</evidence>
<dbReference type="Pfam" id="PF03070">
    <property type="entry name" value="TENA_THI-4"/>
    <property type="match status" value="1"/>
</dbReference>
<dbReference type="InterPro" id="IPR004399">
    <property type="entry name" value="HMP/HMP-P_kinase_dom"/>
</dbReference>
<feature type="domain" description="Pyridoxamine kinase/Phosphomethylpyrimidine kinase" evidence="7">
    <location>
        <begin position="33"/>
        <end position="280"/>
    </location>
</feature>
<dbReference type="Pfam" id="PF08543">
    <property type="entry name" value="Phos_pyr_kin"/>
    <property type="match status" value="1"/>
</dbReference>